<dbReference type="GO" id="GO:0016740">
    <property type="term" value="F:transferase activity"/>
    <property type="evidence" value="ECO:0007669"/>
    <property type="project" value="UniProtKB-KW"/>
</dbReference>
<feature type="domain" description="Glycosyltransferase 2-like" evidence="1">
    <location>
        <begin position="135"/>
        <end position="222"/>
    </location>
</feature>
<evidence type="ECO:0000313" key="3">
    <source>
        <dbReference type="Proteomes" id="UP000585665"/>
    </source>
</evidence>
<organism evidence="2 3">
    <name type="scientific">Ameyamaea chiangmaiensis</name>
    <dbReference type="NCBI Taxonomy" id="442969"/>
    <lineage>
        <taxon>Bacteria</taxon>
        <taxon>Pseudomonadati</taxon>
        <taxon>Pseudomonadota</taxon>
        <taxon>Alphaproteobacteria</taxon>
        <taxon>Acetobacterales</taxon>
        <taxon>Acetobacteraceae</taxon>
        <taxon>Ameyamaea</taxon>
    </lineage>
</organism>
<protein>
    <submittedName>
        <fullName evidence="2">Glycosyltransferase</fullName>
    </submittedName>
</protein>
<comment type="caution">
    <text evidence="2">The sequence shown here is derived from an EMBL/GenBank/DDBJ whole genome shotgun (WGS) entry which is preliminary data.</text>
</comment>
<reference evidence="2 3" key="1">
    <citation type="submission" date="2020-06" db="EMBL/GenBank/DDBJ databases">
        <title>Description of novel acetic acid bacteria.</title>
        <authorList>
            <person name="Sombolestani A."/>
        </authorList>
    </citation>
    <scope>NUCLEOTIDE SEQUENCE [LARGE SCALE GENOMIC DNA]</scope>
    <source>
        <strain evidence="2 3">LMG 27010</strain>
    </source>
</reference>
<dbReference type="AlphaFoldDB" id="A0A850PB56"/>
<dbReference type="InterPro" id="IPR029044">
    <property type="entry name" value="Nucleotide-diphossugar_trans"/>
</dbReference>
<dbReference type="CDD" id="cd00761">
    <property type="entry name" value="Glyco_tranf_GTA_type"/>
    <property type="match status" value="1"/>
</dbReference>
<gene>
    <name evidence="2" type="ORF">HUK82_04210</name>
</gene>
<dbReference type="Pfam" id="PF00535">
    <property type="entry name" value="Glycos_transf_2"/>
    <property type="match status" value="1"/>
</dbReference>
<dbReference type="SUPFAM" id="SSF53448">
    <property type="entry name" value="Nucleotide-diphospho-sugar transferases"/>
    <property type="match status" value="1"/>
</dbReference>
<dbReference type="Proteomes" id="UP000585665">
    <property type="component" value="Unassembled WGS sequence"/>
</dbReference>
<proteinExistence type="predicted"/>
<sequence>MSEATNGRWHHSIDEVAFENGALKVGGWIHQEGRPDAITEGWLVFGDGCSESIAVPVGRPSPDVAPLFGGQAAHARFEVITPVPQDLSRDTLAYGALVFRTADGTDVELPLTTVPARASPLGTVPLRDLRIGLGITTYNRCDHLRDLLDAVRRTTSLDLEIVVADDGSSDDTRAYLANEAPDVDAICADNRGIAWNKNRALFHLWLTRRCDVVLLIEDDVRPARQGWDIEWALATLAYGHVNYAPPWFFREPMEGAGRWYKPFDAHIVSGQFCGFSAEALSYVGFLDTRFGRYGHEHVEHTLRMIRAGFGGTNLVPGARDSRFLLMNGGLDVVDSTSSHSAEAVERNATVFDAIWNESVHRWAWRTDEEMLAFKAEMEGCRLRETR</sequence>
<evidence type="ECO:0000259" key="1">
    <source>
        <dbReference type="Pfam" id="PF00535"/>
    </source>
</evidence>
<dbReference type="RefSeq" id="WP_176612751.1">
    <property type="nucleotide sequence ID" value="NZ_JABXXR010000016.1"/>
</dbReference>
<keyword evidence="3" id="KW-1185">Reference proteome</keyword>
<dbReference type="Gene3D" id="3.90.550.10">
    <property type="entry name" value="Spore Coat Polysaccharide Biosynthesis Protein SpsA, Chain A"/>
    <property type="match status" value="1"/>
</dbReference>
<name>A0A850PB56_9PROT</name>
<dbReference type="InterPro" id="IPR001173">
    <property type="entry name" value="Glyco_trans_2-like"/>
</dbReference>
<keyword evidence="2" id="KW-0808">Transferase</keyword>
<evidence type="ECO:0000313" key="2">
    <source>
        <dbReference type="EMBL" id="NVN39770.1"/>
    </source>
</evidence>
<dbReference type="EMBL" id="JABXXR010000016">
    <property type="protein sequence ID" value="NVN39770.1"/>
    <property type="molecule type" value="Genomic_DNA"/>
</dbReference>
<accession>A0A850PB56</accession>